<gene>
    <name evidence="14" type="ORF">EBE87_21590</name>
</gene>
<name>A0ABX9VF95_9PROT</name>
<dbReference type="EC" id="4.3.1.17" evidence="11"/>
<keyword evidence="15" id="KW-1185">Reference proteome</keyword>
<evidence type="ECO:0000256" key="1">
    <source>
        <dbReference type="ARBA" id="ARBA00001966"/>
    </source>
</evidence>
<keyword evidence="6 11" id="KW-0479">Metal-binding</keyword>
<evidence type="ECO:0000256" key="4">
    <source>
        <dbReference type="ARBA" id="ARBA00022432"/>
    </source>
</evidence>
<comment type="catalytic activity">
    <reaction evidence="10 11">
        <text>L-serine = pyruvate + NH4(+)</text>
        <dbReference type="Rhea" id="RHEA:19169"/>
        <dbReference type="ChEBI" id="CHEBI:15361"/>
        <dbReference type="ChEBI" id="CHEBI:28938"/>
        <dbReference type="ChEBI" id="CHEBI:33384"/>
        <dbReference type="EC" id="4.3.1.17"/>
    </reaction>
</comment>
<dbReference type="Gene3D" id="3.30.1330.90">
    <property type="entry name" value="D-3-phosphoglycerate dehydrogenase, domain 3"/>
    <property type="match status" value="1"/>
</dbReference>
<dbReference type="InterPro" id="IPR005131">
    <property type="entry name" value="Ser_deHydtase_bsu"/>
</dbReference>
<evidence type="ECO:0000256" key="7">
    <source>
        <dbReference type="ARBA" id="ARBA00023004"/>
    </source>
</evidence>
<evidence type="ECO:0000313" key="14">
    <source>
        <dbReference type="EMBL" id="RMI19115.1"/>
    </source>
</evidence>
<dbReference type="RefSeq" id="WP_122140116.1">
    <property type="nucleotide sequence ID" value="NZ_RFLX01000024.1"/>
</dbReference>
<accession>A0ABX9VF95</accession>
<evidence type="ECO:0000256" key="11">
    <source>
        <dbReference type="RuleBase" id="RU366059"/>
    </source>
</evidence>
<dbReference type="InterPro" id="IPR005130">
    <property type="entry name" value="Ser_deHydtase-like_asu"/>
</dbReference>
<dbReference type="EMBL" id="RFLX01000024">
    <property type="protein sequence ID" value="RMI19115.1"/>
    <property type="molecule type" value="Genomic_DNA"/>
</dbReference>
<evidence type="ECO:0000256" key="6">
    <source>
        <dbReference type="ARBA" id="ARBA00022723"/>
    </source>
</evidence>
<evidence type="ECO:0000256" key="8">
    <source>
        <dbReference type="ARBA" id="ARBA00023014"/>
    </source>
</evidence>
<dbReference type="InterPro" id="IPR004644">
    <property type="entry name" value="Fe-S_L-Ser_mono"/>
</dbReference>
<dbReference type="PANTHER" id="PTHR30182:SF1">
    <property type="entry name" value="L-SERINE DEHYDRATASE 1"/>
    <property type="match status" value="1"/>
</dbReference>
<feature type="domain" description="Serine dehydratase beta chain" evidence="13">
    <location>
        <begin position="11"/>
        <end position="158"/>
    </location>
</feature>
<dbReference type="Pfam" id="PF03315">
    <property type="entry name" value="SDH_beta"/>
    <property type="match status" value="1"/>
</dbReference>
<keyword evidence="4 11" id="KW-0312">Gluconeogenesis</keyword>
<keyword evidence="5 11" id="KW-0004">4Fe-4S</keyword>
<dbReference type="SUPFAM" id="SSF143548">
    <property type="entry name" value="Serine metabolism enzymes domain"/>
    <property type="match status" value="1"/>
</dbReference>
<keyword evidence="9 11" id="KW-0456">Lyase</keyword>
<organism evidence="14 15">
    <name type="scientific">Teichococcus wenyumeiae</name>
    <dbReference type="NCBI Taxonomy" id="2478470"/>
    <lineage>
        <taxon>Bacteria</taxon>
        <taxon>Pseudomonadati</taxon>
        <taxon>Pseudomonadota</taxon>
        <taxon>Alphaproteobacteria</taxon>
        <taxon>Acetobacterales</taxon>
        <taxon>Roseomonadaceae</taxon>
        <taxon>Roseomonas</taxon>
    </lineage>
</organism>
<evidence type="ECO:0000259" key="13">
    <source>
        <dbReference type="Pfam" id="PF03315"/>
    </source>
</evidence>
<dbReference type="InterPro" id="IPR051318">
    <property type="entry name" value="Fe-S_L-Ser"/>
</dbReference>
<keyword evidence="7 11" id="KW-0408">Iron</keyword>
<evidence type="ECO:0000256" key="2">
    <source>
        <dbReference type="ARBA" id="ARBA00004742"/>
    </source>
</evidence>
<evidence type="ECO:0000256" key="3">
    <source>
        <dbReference type="ARBA" id="ARBA00008636"/>
    </source>
</evidence>
<evidence type="ECO:0000256" key="9">
    <source>
        <dbReference type="ARBA" id="ARBA00023239"/>
    </source>
</evidence>
<dbReference type="Pfam" id="PF03313">
    <property type="entry name" value="SDH_alpha"/>
    <property type="match status" value="1"/>
</dbReference>
<comment type="cofactor">
    <cofactor evidence="1 11">
        <name>[4Fe-4S] cluster</name>
        <dbReference type="ChEBI" id="CHEBI:49883"/>
    </cofactor>
</comment>
<proteinExistence type="inferred from homology"/>
<evidence type="ECO:0000256" key="5">
    <source>
        <dbReference type="ARBA" id="ARBA00022485"/>
    </source>
</evidence>
<dbReference type="NCBIfam" id="TIGR00720">
    <property type="entry name" value="sda_mono"/>
    <property type="match status" value="1"/>
</dbReference>
<dbReference type="InterPro" id="IPR029009">
    <property type="entry name" value="ASB_dom_sf"/>
</dbReference>
<feature type="domain" description="Serine dehydratase-like alpha subunit" evidence="12">
    <location>
        <begin position="190"/>
        <end position="455"/>
    </location>
</feature>
<reference evidence="14 15" key="1">
    <citation type="submission" date="2018-10" db="EMBL/GenBank/DDBJ databases">
        <title>Roseomonas sp. nov., isolated from feces of Tibetan antelopes in the Qinghai-Tibet plateau, China.</title>
        <authorList>
            <person name="Tian Z."/>
        </authorList>
    </citation>
    <scope>NUCLEOTIDE SEQUENCE [LARGE SCALE GENOMIC DNA]</scope>
    <source>
        <strain evidence="14 15">Z23</strain>
    </source>
</reference>
<keyword evidence="8 11" id="KW-0411">Iron-sulfur</keyword>
<dbReference type="Proteomes" id="UP000274097">
    <property type="component" value="Unassembled WGS sequence"/>
</dbReference>
<evidence type="ECO:0000259" key="12">
    <source>
        <dbReference type="Pfam" id="PF03313"/>
    </source>
</evidence>
<evidence type="ECO:0000256" key="10">
    <source>
        <dbReference type="ARBA" id="ARBA00049406"/>
    </source>
</evidence>
<dbReference type="GO" id="GO:0003941">
    <property type="term" value="F:L-serine ammonia-lyase activity"/>
    <property type="evidence" value="ECO:0007669"/>
    <property type="project" value="UniProtKB-EC"/>
</dbReference>
<comment type="similarity">
    <text evidence="3 11">Belongs to the iron-sulfur dependent L-serine dehydratase family.</text>
</comment>
<protein>
    <recommendedName>
        <fullName evidence="11">L-serine dehydratase</fullName>
        <ecNumber evidence="11">4.3.1.17</ecNumber>
    </recommendedName>
</protein>
<sequence length="461" mass="48111">MGQAAHQWIGLFDLFRIGVGPSSSHTVGPMIAAASFAATLKDVPVARLRVELFGSLALTGKGHATDVAIILGLTGAQPETLDPDEGIALVERIRRRQRLPLHDGREVPFDPAGDIVFLPREMLPRHPNALRITAIAEGGEALSRVYYSIGGGFVLDEEGAPIAAAAAMAETPVPHPFTHAADLLARAEAAGLSIAGLMHANEISQRSPADVDAGIERIWAAMRACTERGLRGEGELPGGLRVRRRAPALRRKLEAQALRNEADPLLAMDWVNLWALAVNEENAAGGRVVTAPTNGAAGIIPAVLHYYERFVRGADAQGVRVFLLAAAAIGAIIKRNASISGAEVGCQGEVGSACAMAAAGLAAALGGTNAQVENAAEIGLEHNLGLTCDPVAGLVQVPCIERNAIASVKAINAARLALHGDGTHLVSLDQVIATMRQTGLDMSHKYKETSLGGLAVNVVEC</sequence>
<evidence type="ECO:0000313" key="15">
    <source>
        <dbReference type="Proteomes" id="UP000274097"/>
    </source>
</evidence>
<comment type="pathway">
    <text evidence="2">Carbohydrate biosynthesis; gluconeogenesis.</text>
</comment>
<comment type="caution">
    <text evidence="14">The sequence shown here is derived from an EMBL/GenBank/DDBJ whole genome shotgun (WGS) entry which is preliminary data.</text>
</comment>
<dbReference type="PANTHER" id="PTHR30182">
    <property type="entry name" value="L-SERINE DEHYDRATASE"/>
    <property type="match status" value="1"/>
</dbReference>